<dbReference type="AlphaFoldDB" id="A0A0C9VTT0"/>
<accession>A0A0C9VTT0</accession>
<dbReference type="HOGENOM" id="CLU_2967254_0_0_1"/>
<dbReference type="EMBL" id="KN839862">
    <property type="protein sequence ID" value="KIJ61425.1"/>
    <property type="molecule type" value="Genomic_DNA"/>
</dbReference>
<evidence type="ECO:0000313" key="1">
    <source>
        <dbReference type="EMBL" id="KIJ61425.1"/>
    </source>
</evidence>
<dbReference type="Proteomes" id="UP000053820">
    <property type="component" value="Unassembled WGS sequence"/>
</dbReference>
<reference evidence="1 2" key="1">
    <citation type="submission" date="2014-04" db="EMBL/GenBank/DDBJ databases">
        <title>Evolutionary Origins and Diversification of the Mycorrhizal Mutualists.</title>
        <authorList>
            <consortium name="DOE Joint Genome Institute"/>
            <consortium name="Mycorrhizal Genomics Consortium"/>
            <person name="Kohler A."/>
            <person name="Kuo A."/>
            <person name="Nagy L.G."/>
            <person name="Floudas D."/>
            <person name="Copeland A."/>
            <person name="Barry K.W."/>
            <person name="Cichocki N."/>
            <person name="Veneault-Fourrey C."/>
            <person name="LaButti K."/>
            <person name="Lindquist E.A."/>
            <person name="Lipzen A."/>
            <person name="Lundell T."/>
            <person name="Morin E."/>
            <person name="Murat C."/>
            <person name="Riley R."/>
            <person name="Ohm R."/>
            <person name="Sun H."/>
            <person name="Tunlid A."/>
            <person name="Henrissat B."/>
            <person name="Grigoriev I.V."/>
            <person name="Hibbett D.S."/>
            <person name="Martin F."/>
        </authorList>
    </citation>
    <scope>NUCLEOTIDE SEQUENCE [LARGE SCALE GENOMIC DNA]</scope>
    <source>
        <strain evidence="1 2">MD-312</strain>
    </source>
</reference>
<name>A0A0C9VTT0_9AGAM</name>
<protein>
    <submittedName>
        <fullName evidence="1">Unplaced genomic scaffold scaffold_28, whole genome shotgun sequence</fullName>
    </submittedName>
</protein>
<keyword evidence="2" id="KW-1185">Reference proteome</keyword>
<sequence>MASKLKKPEKKLKGRWSWCTSRCILHHAPCREFRLCLHSATEFSTNQTKLADTPPEIWA</sequence>
<proteinExistence type="predicted"/>
<organism evidence="1 2">
    <name type="scientific">Hydnomerulius pinastri MD-312</name>
    <dbReference type="NCBI Taxonomy" id="994086"/>
    <lineage>
        <taxon>Eukaryota</taxon>
        <taxon>Fungi</taxon>
        <taxon>Dikarya</taxon>
        <taxon>Basidiomycota</taxon>
        <taxon>Agaricomycotina</taxon>
        <taxon>Agaricomycetes</taxon>
        <taxon>Agaricomycetidae</taxon>
        <taxon>Boletales</taxon>
        <taxon>Boletales incertae sedis</taxon>
        <taxon>Leucogyrophana</taxon>
    </lineage>
</organism>
<evidence type="ECO:0000313" key="2">
    <source>
        <dbReference type="Proteomes" id="UP000053820"/>
    </source>
</evidence>
<feature type="non-terminal residue" evidence="1">
    <location>
        <position position="59"/>
    </location>
</feature>
<gene>
    <name evidence="1" type="ORF">HYDPIDRAFT_115887</name>
</gene>